<dbReference type="OrthoDB" id="2142213at2759"/>
<keyword evidence="1" id="KW-0732">Signal</keyword>
<reference evidence="2 3" key="1">
    <citation type="journal article" date="2018" name="IMA Fungus">
        <title>IMA Genome-F 9: Draft genome sequence of Annulohypoxylon stygium, Aspergillus mulundensis, Berkeleyomyces basicola (syn. Thielaviopsis basicola), Ceratocystis smalleyi, two Cercospora beticola strains, Coleophoma cylindrospora, Fusarium fracticaudum, Phialophora cf. hyalina, and Morchella septimelata.</title>
        <authorList>
            <person name="Wingfield B.D."/>
            <person name="Bills G.F."/>
            <person name="Dong Y."/>
            <person name="Huang W."/>
            <person name="Nel W.J."/>
            <person name="Swalarsk-Parry B.S."/>
            <person name="Vaghefi N."/>
            <person name="Wilken P.M."/>
            <person name="An Z."/>
            <person name="de Beer Z.W."/>
            <person name="De Vos L."/>
            <person name="Chen L."/>
            <person name="Duong T.A."/>
            <person name="Gao Y."/>
            <person name="Hammerbacher A."/>
            <person name="Kikkert J.R."/>
            <person name="Li Y."/>
            <person name="Li H."/>
            <person name="Li K."/>
            <person name="Li Q."/>
            <person name="Liu X."/>
            <person name="Ma X."/>
            <person name="Naidoo K."/>
            <person name="Pethybridge S.J."/>
            <person name="Sun J."/>
            <person name="Steenkamp E.T."/>
            <person name="van der Nest M.A."/>
            <person name="van Wyk S."/>
            <person name="Wingfield M.J."/>
            <person name="Xiong C."/>
            <person name="Yue Q."/>
            <person name="Zhang X."/>
        </authorList>
    </citation>
    <scope>NUCLEOTIDE SEQUENCE [LARGE SCALE GENOMIC DNA]</scope>
    <source>
        <strain evidence="2 3">DSM 5745</strain>
    </source>
</reference>
<feature type="signal peptide" evidence="1">
    <location>
        <begin position="1"/>
        <end position="18"/>
    </location>
</feature>
<comment type="caution">
    <text evidence="2">The sequence shown here is derived from an EMBL/GenBank/DDBJ whole genome shotgun (WGS) entry which is preliminary data.</text>
</comment>
<sequence length="302" mass="33955">MLPLKTWATLALLPLALAQLDKPIMSPAVPFDQMDTNLYDNLKSTPASYSAWDYGYLPARCHDVAESWENLSPYDMEVYNVTYEDCDRPWVMCRHKEADLSLDQMIDNFGRLPVRMRNLVRTQLAFPGRGNGTLLAYTFTDLGDIVYTGDLYPYIRFWIHEVGHIRDAQVNASAGDYSSSTAWLNEYNKDAYICDAYAQTNHAENFAQEVVVAAYDKVVPGGIASLVPNYEDIYNQFSTVEGLMGDELCPGGTCERLFEDDRLVCVGPEAGCASKREYLAAREARLAEREAEAEAVVCSFEH</sequence>
<dbReference type="Proteomes" id="UP000256690">
    <property type="component" value="Unassembled WGS sequence"/>
</dbReference>
<evidence type="ECO:0008006" key="4">
    <source>
        <dbReference type="Google" id="ProtNLM"/>
    </source>
</evidence>
<feature type="chain" id="PRO_5017551195" description="Conidiation-specific protein 13" evidence="1">
    <location>
        <begin position="19"/>
        <end position="302"/>
    </location>
</feature>
<name>A0A3D8RFM1_9EURO</name>
<organism evidence="2 3">
    <name type="scientific">Aspergillus mulundensis</name>
    <dbReference type="NCBI Taxonomy" id="1810919"/>
    <lineage>
        <taxon>Eukaryota</taxon>
        <taxon>Fungi</taxon>
        <taxon>Dikarya</taxon>
        <taxon>Ascomycota</taxon>
        <taxon>Pezizomycotina</taxon>
        <taxon>Eurotiomycetes</taxon>
        <taxon>Eurotiomycetidae</taxon>
        <taxon>Eurotiales</taxon>
        <taxon>Aspergillaceae</taxon>
        <taxon>Aspergillus</taxon>
        <taxon>Aspergillus subgen. Nidulantes</taxon>
    </lineage>
</organism>
<accession>A0A3D8RFM1</accession>
<evidence type="ECO:0000256" key="1">
    <source>
        <dbReference type="SAM" id="SignalP"/>
    </source>
</evidence>
<dbReference type="AlphaFoldDB" id="A0A3D8RFM1"/>
<evidence type="ECO:0000313" key="3">
    <source>
        <dbReference type="Proteomes" id="UP000256690"/>
    </source>
</evidence>
<dbReference type="SUPFAM" id="SSF55486">
    <property type="entry name" value="Metalloproteases ('zincins'), catalytic domain"/>
    <property type="match status" value="1"/>
</dbReference>
<evidence type="ECO:0000313" key="2">
    <source>
        <dbReference type="EMBL" id="RDW72674.1"/>
    </source>
</evidence>
<protein>
    <recommendedName>
        <fullName evidence="4">Conidiation-specific protein 13</fullName>
    </recommendedName>
</protein>
<dbReference type="STRING" id="1810919.A0A3D8RFM1"/>
<dbReference type="RefSeq" id="XP_026601894.1">
    <property type="nucleotide sequence ID" value="XM_026749862.1"/>
</dbReference>
<dbReference type="EMBL" id="PVWQ01000009">
    <property type="protein sequence ID" value="RDW72674.1"/>
    <property type="molecule type" value="Genomic_DNA"/>
</dbReference>
<proteinExistence type="predicted"/>
<keyword evidence="3" id="KW-1185">Reference proteome</keyword>
<dbReference type="GeneID" id="38118216"/>
<gene>
    <name evidence="2" type="ORF">DSM5745_07846</name>
</gene>